<dbReference type="STRING" id="558152.IQ37_01205"/>
<comment type="caution">
    <text evidence="2">The sequence shown here is derived from an EMBL/GenBank/DDBJ whole genome shotgun (WGS) entry which is preliminary data.</text>
</comment>
<dbReference type="AlphaFoldDB" id="A0A086BNB0"/>
<dbReference type="EMBL" id="JPRJ01000001">
    <property type="protein sequence ID" value="KFF30424.1"/>
    <property type="molecule type" value="Genomic_DNA"/>
</dbReference>
<keyword evidence="1" id="KW-0732">Signal</keyword>
<accession>A0A086BNB0</accession>
<reference evidence="2 3" key="1">
    <citation type="submission" date="2014-07" db="EMBL/GenBank/DDBJ databases">
        <title>Genome of Chryseobacterium piperi CTM.</title>
        <authorList>
            <person name="Pipes S.E."/>
            <person name="Stropko S.J."/>
            <person name="Newman J.D."/>
        </authorList>
    </citation>
    <scope>NUCLEOTIDE SEQUENCE [LARGE SCALE GENOMIC DNA]</scope>
    <source>
        <strain evidence="2 3">CTM</strain>
    </source>
</reference>
<dbReference type="eggNOG" id="ENOG5032SZK">
    <property type="taxonomic scope" value="Bacteria"/>
</dbReference>
<gene>
    <name evidence="2" type="ORF">IQ37_01205</name>
</gene>
<sequence>MKKFFLLQILSILLFHFTNAQTITFVSEKDNKPLPKVSVFGKDGSILAFSNIEGKIDKQTLTPAQEKFQLVYDNFVVATLSYSDFNNDIIKINDQVKEIETVVIKNNKPAKYIFIKGNFNSYVTVNNKLNGYTDGIVTYIFDNKTKKLKSTNVQQYRIYRVEDPKNEKKQTSSWDYGNSLKLPKLKNLGNPEEYKTKINTIKELKGNRKDEIEVSGALLQEKEFAFLGYRFYDIRTVLHLSFEKDSQKTLKDFLEYNELTFVKLKHKSEPDYNQIQVYSNFYPTELSFENDNDVQKVKFDKDNSNYTTKFWQDPSFPNMQSIFSSFFKGNLKEQENKK</sequence>
<feature type="chain" id="PRO_5001804523" evidence="1">
    <location>
        <begin position="21"/>
        <end position="338"/>
    </location>
</feature>
<feature type="signal peptide" evidence="1">
    <location>
        <begin position="1"/>
        <end position="20"/>
    </location>
</feature>
<dbReference type="OrthoDB" id="1234616at2"/>
<proteinExistence type="predicted"/>
<protein>
    <submittedName>
        <fullName evidence="2">Uncharacterized protein</fullName>
    </submittedName>
</protein>
<evidence type="ECO:0000313" key="3">
    <source>
        <dbReference type="Proteomes" id="UP000028709"/>
    </source>
</evidence>
<dbReference type="RefSeq" id="WP_034680807.1">
    <property type="nucleotide sequence ID" value="NZ_CP023049.2"/>
</dbReference>
<dbReference type="KEGG" id="cpip:CJF12_13610"/>
<organism evidence="2 3">
    <name type="scientific">Chryseobacterium piperi</name>
    <dbReference type="NCBI Taxonomy" id="558152"/>
    <lineage>
        <taxon>Bacteria</taxon>
        <taxon>Pseudomonadati</taxon>
        <taxon>Bacteroidota</taxon>
        <taxon>Flavobacteriia</taxon>
        <taxon>Flavobacteriales</taxon>
        <taxon>Weeksellaceae</taxon>
        <taxon>Chryseobacterium group</taxon>
        <taxon>Chryseobacterium</taxon>
    </lineage>
</organism>
<evidence type="ECO:0000313" key="2">
    <source>
        <dbReference type="EMBL" id="KFF30424.1"/>
    </source>
</evidence>
<keyword evidence="3" id="KW-1185">Reference proteome</keyword>
<name>A0A086BNB0_9FLAO</name>
<dbReference type="Proteomes" id="UP000028709">
    <property type="component" value="Unassembled WGS sequence"/>
</dbReference>
<evidence type="ECO:0000256" key="1">
    <source>
        <dbReference type="SAM" id="SignalP"/>
    </source>
</evidence>